<feature type="region of interest" description="Disordered" evidence="1">
    <location>
        <begin position="81"/>
        <end position="123"/>
    </location>
</feature>
<feature type="compositionally biased region" description="Basic and acidic residues" evidence="1">
    <location>
        <begin position="180"/>
        <end position="193"/>
    </location>
</feature>
<dbReference type="EMBL" id="JASDAP010000007">
    <property type="protein sequence ID" value="KAK1899408.1"/>
    <property type="molecule type" value="Genomic_DNA"/>
</dbReference>
<accession>A0AAD9CED1</accession>
<sequence>MQAADRNAEVETSEQTAEKKAGEVVKRDGKKQDNKKEGVQNKAVDGDSATGGEEIIKAASAMSGAELRAVKESAEVGTVDGLLGESERTKTLTKDKAMEAEVAESKRTGCLKPGEKTPPPVFAPAEAAAGSAKMEEGKEEVNAGGGKKVFSLKELFESRTQREREEAEQSENPEMGSRGGKADGGRGLRERFA</sequence>
<feature type="compositionally biased region" description="Basic and acidic residues" evidence="1">
    <location>
        <begin position="85"/>
        <end position="107"/>
    </location>
</feature>
<keyword evidence="3" id="KW-1185">Reference proteome</keyword>
<name>A0AAD9CED1_DISEL</name>
<comment type="caution">
    <text evidence="2">The sequence shown here is derived from an EMBL/GenBank/DDBJ whole genome shotgun (WGS) entry which is preliminary data.</text>
</comment>
<dbReference type="Proteomes" id="UP001228049">
    <property type="component" value="Unassembled WGS sequence"/>
</dbReference>
<feature type="region of interest" description="Disordered" evidence="1">
    <location>
        <begin position="155"/>
        <end position="193"/>
    </location>
</feature>
<reference evidence="2" key="1">
    <citation type="submission" date="2023-04" db="EMBL/GenBank/DDBJ databases">
        <title>Chromosome-level genome of Chaenocephalus aceratus.</title>
        <authorList>
            <person name="Park H."/>
        </authorList>
    </citation>
    <scope>NUCLEOTIDE SEQUENCE</scope>
    <source>
        <strain evidence="2">DE</strain>
        <tissue evidence="2">Muscle</tissue>
    </source>
</reference>
<evidence type="ECO:0000256" key="1">
    <source>
        <dbReference type="SAM" id="MobiDB-lite"/>
    </source>
</evidence>
<organism evidence="2 3">
    <name type="scientific">Dissostichus eleginoides</name>
    <name type="common">Patagonian toothfish</name>
    <name type="synonym">Dissostichus amissus</name>
    <dbReference type="NCBI Taxonomy" id="100907"/>
    <lineage>
        <taxon>Eukaryota</taxon>
        <taxon>Metazoa</taxon>
        <taxon>Chordata</taxon>
        <taxon>Craniata</taxon>
        <taxon>Vertebrata</taxon>
        <taxon>Euteleostomi</taxon>
        <taxon>Actinopterygii</taxon>
        <taxon>Neopterygii</taxon>
        <taxon>Teleostei</taxon>
        <taxon>Neoteleostei</taxon>
        <taxon>Acanthomorphata</taxon>
        <taxon>Eupercaria</taxon>
        <taxon>Perciformes</taxon>
        <taxon>Notothenioidei</taxon>
        <taxon>Nototheniidae</taxon>
        <taxon>Dissostichus</taxon>
    </lineage>
</organism>
<feature type="compositionally biased region" description="Basic and acidic residues" evidence="1">
    <location>
        <begin position="16"/>
        <end position="39"/>
    </location>
</feature>
<proteinExistence type="predicted"/>
<feature type="compositionally biased region" description="Basic and acidic residues" evidence="1">
    <location>
        <begin position="155"/>
        <end position="167"/>
    </location>
</feature>
<evidence type="ECO:0000313" key="2">
    <source>
        <dbReference type="EMBL" id="KAK1899408.1"/>
    </source>
</evidence>
<dbReference type="AlphaFoldDB" id="A0AAD9CED1"/>
<protein>
    <submittedName>
        <fullName evidence="2">Uncharacterized protein</fullName>
    </submittedName>
</protein>
<gene>
    <name evidence="2" type="ORF">KUDE01_000200</name>
</gene>
<evidence type="ECO:0000313" key="3">
    <source>
        <dbReference type="Proteomes" id="UP001228049"/>
    </source>
</evidence>
<feature type="region of interest" description="Disordered" evidence="1">
    <location>
        <begin position="1"/>
        <end position="51"/>
    </location>
</feature>